<dbReference type="AlphaFoldDB" id="A0AAF3F138"/>
<sequence length="893" mass="101805">MRSPGHVISHAVSEFFRKTGVQVYRHPAFFFWIPVLLTIFSAIGLFRWNEENRIWYLYSPSGAPSHYEHKVANEFFDDRGGKFWLEVSITAHDMGNLLRREHLDSIDALSQYLQFNFTVPCAKTIKATKNCSFDDLCSGACNDNQVIPIFNLIYRNATQRLHPNFRLTFPTMHLYNDEYYVGEHFAGVQIDRKTNLISHVKVIMLYFRTDRQNMVVGDALKRWEEKLIDFTANYKNPLLNISSTSDGIVSQEVRRNGMSCVPFFNLSIVLVFFFIFVTNWRQHFSLSHNVVMAFLGIVGPLMAVGTTFGLLLLLGVPFNSITLVMPFLIIGVGCDDVFIIIHAHRKADKNTSLEDQMAHTMEEAGPSITVTSLTNCLSFAIGILTPTPAISLFCLYTTVAVLVDFIYQLTFFVAAMVYEERRAAAQRVKIEEKIKKTSNEKGSITPVDSEYTIVEKTIAMKKHHNGVVSKYCRVLNGWQTRFLLFIVLVFYWYISYKGCASMEIQMDTSNLILKDSPLNGIKYIYEQFVWREGQLILVFVNAPPDVSTDQGQHAMFSLVDRFERLPFAMGRNSTSFWLRTFLSQSTLYVNSNQTFYKLLDNWMQDPENGGSRWNDMVRLKKNGNEVIGIQKFLFATGYSMGELAGWNTRSQIQHVWRNVVNEYSKYNVTIFQPYSFYVDQLDSIGSNTASTVIVAALTMDFVCFLMIPSMSSILSSTIAMISINVGVFGFLSLWGVNLDPISMCTTLMSIGFSVDFTAHISYHYYRNPITWTTDERLADALRNIGWPMLQAGFSTILCVAPLLLVDSYMVLVFFKTIFLVITLGLLHGIVFLPALLLTVGRAQQKPNCKKVSEAHFEEKTITEQKMPIEFTEITKVDGEEKPESPRKQERSSG</sequence>
<accession>A0AAF3F138</accession>
<proteinExistence type="inferred from homology"/>
<keyword evidence="5 9" id="KW-1133">Transmembrane helix</keyword>
<dbReference type="PANTHER" id="PTHR10796">
    <property type="entry name" value="PATCHED-RELATED"/>
    <property type="match status" value="1"/>
</dbReference>
<evidence type="ECO:0000256" key="2">
    <source>
        <dbReference type="ARBA" id="ARBA00005585"/>
    </source>
</evidence>
<protein>
    <recommendedName>
        <fullName evidence="10">SSD domain-containing protein</fullName>
    </recommendedName>
</protein>
<evidence type="ECO:0000256" key="9">
    <source>
        <dbReference type="SAM" id="Phobius"/>
    </source>
</evidence>
<evidence type="ECO:0000256" key="7">
    <source>
        <dbReference type="ARBA" id="ARBA00023180"/>
    </source>
</evidence>
<feature type="transmembrane region" description="Helical" evidence="9">
    <location>
        <begin position="290"/>
        <end position="314"/>
    </location>
</feature>
<evidence type="ECO:0000256" key="8">
    <source>
        <dbReference type="SAM" id="MobiDB-lite"/>
    </source>
</evidence>
<evidence type="ECO:0000313" key="11">
    <source>
        <dbReference type="Proteomes" id="UP000887575"/>
    </source>
</evidence>
<evidence type="ECO:0000256" key="4">
    <source>
        <dbReference type="ARBA" id="ARBA00022692"/>
    </source>
</evidence>
<organism evidence="11 12">
    <name type="scientific">Mesorhabditis belari</name>
    <dbReference type="NCBI Taxonomy" id="2138241"/>
    <lineage>
        <taxon>Eukaryota</taxon>
        <taxon>Metazoa</taxon>
        <taxon>Ecdysozoa</taxon>
        <taxon>Nematoda</taxon>
        <taxon>Chromadorea</taxon>
        <taxon>Rhabditida</taxon>
        <taxon>Rhabditina</taxon>
        <taxon>Rhabditomorpha</taxon>
        <taxon>Rhabditoidea</taxon>
        <taxon>Rhabditidae</taxon>
        <taxon>Mesorhabditinae</taxon>
        <taxon>Mesorhabditis</taxon>
    </lineage>
</organism>
<comment type="subcellular location">
    <subcellularLocation>
        <location evidence="1">Cell membrane</location>
        <topology evidence="1">Multi-pass membrane protein</topology>
    </subcellularLocation>
</comment>
<dbReference type="Pfam" id="PF02460">
    <property type="entry name" value="Patched"/>
    <property type="match status" value="1"/>
</dbReference>
<dbReference type="FunFam" id="1.20.1640.10:FF:000013">
    <property type="entry name" value="PaTched Related family"/>
    <property type="match status" value="1"/>
</dbReference>
<dbReference type="GO" id="GO:0006897">
    <property type="term" value="P:endocytosis"/>
    <property type="evidence" value="ECO:0007669"/>
    <property type="project" value="TreeGrafter"/>
</dbReference>
<reference evidence="12" key="1">
    <citation type="submission" date="2024-02" db="UniProtKB">
        <authorList>
            <consortium name="WormBaseParasite"/>
        </authorList>
    </citation>
    <scope>IDENTIFICATION</scope>
</reference>
<evidence type="ECO:0000256" key="6">
    <source>
        <dbReference type="ARBA" id="ARBA00023136"/>
    </source>
</evidence>
<name>A0AAF3F138_9BILA</name>
<feature type="transmembrane region" description="Helical" evidence="9">
    <location>
        <begin position="321"/>
        <end position="344"/>
    </location>
</feature>
<dbReference type="InterPro" id="IPR000731">
    <property type="entry name" value="SSD"/>
</dbReference>
<feature type="transmembrane region" description="Helical" evidence="9">
    <location>
        <begin position="713"/>
        <end position="734"/>
    </location>
</feature>
<feature type="transmembrane region" description="Helical" evidence="9">
    <location>
        <begin position="364"/>
        <end position="385"/>
    </location>
</feature>
<dbReference type="GO" id="GO:0018996">
    <property type="term" value="P:molting cycle, collagen and cuticulin-based cuticle"/>
    <property type="evidence" value="ECO:0007669"/>
    <property type="project" value="TreeGrafter"/>
</dbReference>
<dbReference type="InterPro" id="IPR003392">
    <property type="entry name" value="PTHD_SSD"/>
</dbReference>
<evidence type="ECO:0000259" key="10">
    <source>
        <dbReference type="PROSITE" id="PS50156"/>
    </source>
</evidence>
<evidence type="ECO:0000313" key="12">
    <source>
        <dbReference type="WBParaSite" id="MBELARI_LOCUS20076"/>
    </source>
</evidence>
<evidence type="ECO:0000256" key="3">
    <source>
        <dbReference type="ARBA" id="ARBA00022475"/>
    </source>
</evidence>
<evidence type="ECO:0000256" key="5">
    <source>
        <dbReference type="ARBA" id="ARBA00022989"/>
    </source>
</evidence>
<feature type="transmembrane region" description="Helical" evidence="9">
    <location>
        <begin position="260"/>
        <end position="278"/>
    </location>
</feature>
<feature type="transmembrane region" description="Helical" evidence="9">
    <location>
        <begin position="478"/>
        <end position="496"/>
    </location>
</feature>
<feature type="transmembrane region" description="Helical" evidence="9">
    <location>
        <begin position="29"/>
        <end position="48"/>
    </location>
</feature>
<feature type="transmembrane region" description="Helical" evidence="9">
    <location>
        <begin position="689"/>
        <end position="707"/>
    </location>
</feature>
<dbReference type="SUPFAM" id="SSF82866">
    <property type="entry name" value="Multidrug efflux transporter AcrB transmembrane domain"/>
    <property type="match status" value="2"/>
</dbReference>
<keyword evidence="11" id="KW-1185">Reference proteome</keyword>
<keyword evidence="3" id="KW-1003">Cell membrane</keyword>
<feature type="domain" description="SSD" evidence="10">
    <location>
        <begin position="260"/>
        <end position="418"/>
    </location>
</feature>
<dbReference type="WBParaSite" id="MBELARI_LOCUS20076">
    <property type="protein sequence ID" value="MBELARI_LOCUS20076"/>
    <property type="gene ID" value="MBELARI_LOCUS20076"/>
</dbReference>
<feature type="region of interest" description="Disordered" evidence="8">
    <location>
        <begin position="873"/>
        <end position="893"/>
    </location>
</feature>
<dbReference type="PANTHER" id="PTHR10796:SF87">
    <property type="entry name" value="SSD DOMAIN-CONTAINING PROTEIN"/>
    <property type="match status" value="1"/>
</dbReference>
<dbReference type="Proteomes" id="UP000887575">
    <property type="component" value="Unassembled WGS sequence"/>
</dbReference>
<dbReference type="Gene3D" id="1.20.1640.10">
    <property type="entry name" value="Multidrug efflux transporter AcrB transmembrane domain"/>
    <property type="match status" value="2"/>
</dbReference>
<feature type="transmembrane region" description="Helical" evidence="9">
    <location>
        <begin position="817"/>
        <end position="839"/>
    </location>
</feature>
<keyword evidence="6 9" id="KW-0472">Membrane</keyword>
<evidence type="ECO:0000256" key="1">
    <source>
        <dbReference type="ARBA" id="ARBA00004651"/>
    </source>
</evidence>
<feature type="transmembrane region" description="Helical" evidence="9">
    <location>
        <begin position="784"/>
        <end position="805"/>
    </location>
</feature>
<keyword evidence="7" id="KW-0325">Glycoprotein</keyword>
<dbReference type="InterPro" id="IPR051697">
    <property type="entry name" value="Patched_domain-protein"/>
</dbReference>
<dbReference type="GO" id="GO:0030659">
    <property type="term" value="C:cytoplasmic vesicle membrane"/>
    <property type="evidence" value="ECO:0007669"/>
    <property type="project" value="TreeGrafter"/>
</dbReference>
<keyword evidence="4 9" id="KW-0812">Transmembrane</keyword>
<comment type="similarity">
    <text evidence="2">Belongs to the patched family.</text>
</comment>
<dbReference type="GO" id="GO:0005886">
    <property type="term" value="C:plasma membrane"/>
    <property type="evidence" value="ECO:0007669"/>
    <property type="project" value="UniProtKB-SubCell"/>
</dbReference>
<feature type="transmembrane region" description="Helical" evidence="9">
    <location>
        <begin position="392"/>
        <end position="418"/>
    </location>
</feature>
<dbReference type="PROSITE" id="PS50156">
    <property type="entry name" value="SSD"/>
    <property type="match status" value="1"/>
</dbReference>